<dbReference type="NCBIfam" id="NF005165">
    <property type="entry name" value="PRK06638.1-5"/>
    <property type="match status" value="1"/>
</dbReference>
<dbReference type="AlphaFoldDB" id="A0A6J7G456"/>
<keyword evidence="2" id="KW-0472">Membrane</keyword>
<evidence type="ECO:0000256" key="1">
    <source>
        <dbReference type="SAM" id="MobiDB-lite"/>
    </source>
</evidence>
<dbReference type="Pfam" id="PF00499">
    <property type="entry name" value="Oxidored_q3"/>
    <property type="match status" value="1"/>
</dbReference>
<dbReference type="GO" id="GO:0008137">
    <property type="term" value="F:NADH dehydrogenase (ubiquinone) activity"/>
    <property type="evidence" value="ECO:0007669"/>
    <property type="project" value="InterPro"/>
</dbReference>
<evidence type="ECO:0000256" key="2">
    <source>
        <dbReference type="SAM" id="Phobius"/>
    </source>
</evidence>
<protein>
    <submittedName>
        <fullName evidence="3">Unannotated protein</fullName>
    </submittedName>
</protein>
<gene>
    <name evidence="3" type="ORF">UFOPK3495_00845</name>
    <name evidence="4" type="ORF">UFOPK4237_01389</name>
</gene>
<dbReference type="Gene3D" id="1.20.120.1200">
    <property type="entry name" value="NADH-ubiquinone/plastoquinone oxidoreductase chain 6, subunit NuoJ"/>
    <property type="match status" value="1"/>
</dbReference>
<feature type="region of interest" description="Disordered" evidence="1">
    <location>
        <begin position="215"/>
        <end position="234"/>
    </location>
</feature>
<feature type="transmembrane region" description="Helical" evidence="2">
    <location>
        <begin position="12"/>
        <end position="30"/>
    </location>
</feature>
<evidence type="ECO:0000313" key="3">
    <source>
        <dbReference type="EMBL" id="CAB4898813.1"/>
    </source>
</evidence>
<reference evidence="3" key="1">
    <citation type="submission" date="2020-05" db="EMBL/GenBank/DDBJ databases">
        <authorList>
            <person name="Chiriac C."/>
            <person name="Salcher M."/>
            <person name="Ghai R."/>
            <person name="Kavagutti S V."/>
        </authorList>
    </citation>
    <scope>NUCLEOTIDE SEQUENCE</scope>
</reference>
<organism evidence="3">
    <name type="scientific">freshwater metagenome</name>
    <dbReference type="NCBI Taxonomy" id="449393"/>
    <lineage>
        <taxon>unclassified sequences</taxon>
        <taxon>metagenomes</taxon>
        <taxon>ecological metagenomes</taxon>
    </lineage>
</organism>
<feature type="transmembrane region" description="Helical" evidence="2">
    <location>
        <begin position="151"/>
        <end position="173"/>
    </location>
</feature>
<evidence type="ECO:0000313" key="4">
    <source>
        <dbReference type="EMBL" id="CAB5041785.1"/>
    </source>
</evidence>
<feature type="transmembrane region" description="Helical" evidence="2">
    <location>
        <begin position="37"/>
        <end position="54"/>
    </location>
</feature>
<feature type="transmembrane region" description="Helical" evidence="2">
    <location>
        <begin position="66"/>
        <end position="88"/>
    </location>
</feature>
<keyword evidence="2" id="KW-1133">Transmembrane helix</keyword>
<dbReference type="PANTHER" id="PTHR33269">
    <property type="entry name" value="NADH-UBIQUINONE OXIDOREDUCTASE CHAIN 6"/>
    <property type="match status" value="1"/>
</dbReference>
<dbReference type="PANTHER" id="PTHR33269:SF19">
    <property type="entry name" value="NADH-QUINONE OXIDOREDUCTASE SUBUNIT J"/>
    <property type="match status" value="1"/>
</dbReference>
<name>A0A6J7G456_9ZZZZ</name>
<dbReference type="InterPro" id="IPR001457">
    <property type="entry name" value="NADH_UbQ/plastoQ_OxRdtase_su6"/>
</dbReference>
<accession>A0A6J7G456</accession>
<proteinExistence type="predicted"/>
<feature type="transmembrane region" description="Helical" evidence="2">
    <location>
        <begin position="100"/>
        <end position="118"/>
    </location>
</feature>
<sequence>MTGYEVNAGEAVVFWVCAVLSVLGAIGLITSRKAVHSALWMALTMINLAILYIANNAPFLGMVQIIVYTGAVMMLFLFVLMVVGVDSSDSLIETIRGQRVLSILLGLLLIVILVWGLGSALSGLPSVGLDAANRLDGGNVQSIARLIFTDYLLVFEVTSALLITAAMGAMVLAHREHWQPKPTQAELSIARFKGDEHPGNRPNPGIYARHNAVDTPALLPDGTPTQASIPGALRSRADVQPVEIEDGRAIQEGDSQ</sequence>
<keyword evidence="2" id="KW-0812">Transmembrane</keyword>
<dbReference type="InterPro" id="IPR042106">
    <property type="entry name" value="Nuo/plastoQ_OxRdtase_6_NuoJ"/>
</dbReference>
<dbReference type="EMBL" id="CAFBMC010000038">
    <property type="protein sequence ID" value="CAB4898813.1"/>
    <property type="molecule type" value="Genomic_DNA"/>
</dbReference>
<dbReference type="EMBL" id="CAFBPZ010000115">
    <property type="protein sequence ID" value="CAB5041785.1"/>
    <property type="molecule type" value="Genomic_DNA"/>
</dbReference>